<dbReference type="EnsemblPlants" id="HORVU.MOREX.r3.2HG0103470.1">
    <property type="protein sequence ID" value="HORVU.MOREX.r3.2HG0103470.1"/>
    <property type="gene ID" value="HORVU.MOREX.r3.2HG0103470"/>
</dbReference>
<evidence type="ECO:0000313" key="2">
    <source>
        <dbReference type="EnsemblPlants" id="HORVU.MOREX.r3.2HG0103470.1"/>
    </source>
</evidence>
<feature type="region of interest" description="Disordered" evidence="1">
    <location>
        <begin position="1"/>
        <end position="31"/>
    </location>
</feature>
<protein>
    <submittedName>
        <fullName evidence="2">Uncharacterized protein</fullName>
    </submittedName>
</protein>
<dbReference type="OMA" id="FSMHKPM"/>
<dbReference type="Gramene" id="HORVU.MOREX.r3.2HG0103470.1">
    <property type="protein sequence ID" value="HORVU.MOREX.r3.2HG0103470.1"/>
    <property type="gene ID" value="HORVU.MOREX.r3.2HG0103470"/>
</dbReference>
<evidence type="ECO:0000256" key="1">
    <source>
        <dbReference type="SAM" id="MobiDB-lite"/>
    </source>
</evidence>
<sequence>MQGDDGTNKAWTGEKRRRKHLPPSPATAHDHAADMEDAIQGHQGSISHATDMELLLRTDSAEGERYGPDVLISEEGHGDMEDTIQGGQDPIPHATDMEGTIQGGQDQISHVTDMEDTFQAGQDYDLLLNTEPAQEESEQRFGLHFLISEEDRAKYSQLFLANIQTEDDYPTDLPLYMTWEEHHKIEARLARYRIAHYKVVNPERARELKELEEYTDEELLRESYFEALENDENFEWYIHRDDIQNIELNDYQRIVPRNFLPGTSGSLYGYHDEYRSRYHTYKIDDAYVKYYAEISKKIKWIADYLHLDRRTKDWIKWDTRAWRQALRIATGIPHMTEDLAGYAYDEYITELKMDASLKDIDLLYFQIWRLVYKGNRTYKDAVRDVYESDNFHVHKPILRAELNGGACHIFVTMQQTIYSIVLEGGIKRTDEEEKARAVFNELSFTRHKSMNMADYAKKKVEIADQLKLDKKGGFVPFRPYD</sequence>
<dbReference type="PANTHER" id="PTHR34480">
    <property type="entry name" value="OS01G0967800 PROTEIN-RELATED"/>
    <property type="match status" value="1"/>
</dbReference>
<dbReference type="Gramene" id="HORVU.MOREX.r2.2HG0085010.1">
    <property type="protein sequence ID" value="HORVU.MOREX.r2.2HG0085010.1"/>
    <property type="gene ID" value="HORVU.MOREX.r2.2HG0085010"/>
</dbReference>
<name>A0A8I6WQE2_HORVV</name>
<dbReference type="Proteomes" id="UP000011116">
    <property type="component" value="Chromosome 2H"/>
</dbReference>
<keyword evidence="3" id="KW-1185">Reference proteome</keyword>
<reference evidence="2" key="3">
    <citation type="submission" date="2022-01" db="UniProtKB">
        <authorList>
            <consortium name="EnsemblPlants"/>
        </authorList>
    </citation>
    <scope>IDENTIFICATION</scope>
    <source>
        <strain evidence="2">subsp. vulgare</strain>
    </source>
</reference>
<reference evidence="3" key="1">
    <citation type="journal article" date="2012" name="Nature">
        <title>A physical, genetic and functional sequence assembly of the barley genome.</title>
        <authorList>
            <consortium name="The International Barley Genome Sequencing Consortium"/>
            <person name="Mayer K.F."/>
            <person name="Waugh R."/>
            <person name="Brown J.W."/>
            <person name="Schulman A."/>
            <person name="Langridge P."/>
            <person name="Platzer M."/>
            <person name="Fincher G.B."/>
            <person name="Muehlbauer G.J."/>
            <person name="Sato K."/>
            <person name="Close T.J."/>
            <person name="Wise R.P."/>
            <person name="Stein N."/>
        </authorList>
    </citation>
    <scope>NUCLEOTIDE SEQUENCE [LARGE SCALE GENOMIC DNA]</scope>
    <source>
        <strain evidence="3">cv. Morex</strain>
    </source>
</reference>
<dbReference type="AlphaFoldDB" id="A0A8I6WQE2"/>
<evidence type="ECO:0000313" key="3">
    <source>
        <dbReference type="Proteomes" id="UP000011116"/>
    </source>
</evidence>
<accession>A0A8I6WQE2</accession>
<organism evidence="2 3">
    <name type="scientific">Hordeum vulgare subsp. vulgare</name>
    <name type="common">Domesticated barley</name>
    <dbReference type="NCBI Taxonomy" id="112509"/>
    <lineage>
        <taxon>Eukaryota</taxon>
        <taxon>Viridiplantae</taxon>
        <taxon>Streptophyta</taxon>
        <taxon>Embryophyta</taxon>
        <taxon>Tracheophyta</taxon>
        <taxon>Spermatophyta</taxon>
        <taxon>Magnoliopsida</taxon>
        <taxon>Liliopsida</taxon>
        <taxon>Poales</taxon>
        <taxon>Poaceae</taxon>
        <taxon>BOP clade</taxon>
        <taxon>Pooideae</taxon>
        <taxon>Triticodae</taxon>
        <taxon>Triticeae</taxon>
        <taxon>Hordeinae</taxon>
        <taxon>Hordeum</taxon>
    </lineage>
</organism>
<proteinExistence type="predicted"/>
<gene>
    <name evidence="2" type="primary">LOC123429234</name>
</gene>
<reference evidence="2" key="2">
    <citation type="submission" date="2020-10" db="EMBL/GenBank/DDBJ databases">
        <authorList>
            <person name="Scholz U."/>
            <person name="Mascher M."/>
            <person name="Fiebig A."/>
        </authorList>
    </citation>
    <scope>NUCLEOTIDE SEQUENCE [LARGE SCALE GENOMIC DNA]</scope>
    <source>
        <strain evidence="2">cv. Morex</strain>
    </source>
</reference>
<dbReference type="PANTHER" id="PTHR34480:SF12">
    <property type="entry name" value="OS01G0961600 PROTEIN"/>
    <property type="match status" value="1"/>
</dbReference>